<gene>
    <name evidence="2" type="ORF">dnm_044410</name>
</gene>
<evidence type="ECO:0000313" key="3">
    <source>
        <dbReference type="Proteomes" id="UP000663722"/>
    </source>
</evidence>
<name>A0A975BMS9_9BACT</name>
<keyword evidence="1" id="KW-0175">Coiled coil</keyword>
<proteinExistence type="predicted"/>
<evidence type="ECO:0000256" key="1">
    <source>
        <dbReference type="SAM" id="Coils"/>
    </source>
</evidence>
<evidence type="ECO:0000313" key="2">
    <source>
        <dbReference type="EMBL" id="QTA88396.1"/>
    </source>
</evidence>
<dbReference type="EMBL" id="CP061800">
    <property type="protein sequence ID" value="QTA88396.1"/>
    <property type="molecule type" value="Genomic_DNA"/>
</dbReference>
<feature type="coiled-coil region" evidence="1">
    <location>
        <begin position="25"/>
        <end position="59"/>
    </location>
</feature>
<dbReference type="AlphaFoldDB" id="A0A975BMS9"/>
<protein>
    <submittedName>
        <fullName evidence="2">Uncharacterized protein</fullName>
    </submittedName>
</protein>
<organism evidence="2 3">
    <name type="scientific">Desulfonema magnum</name>
    <dbReference type="NCBI Taxonomy" id="45655"/>
    <lineage>
        <taxon>Bacteria</taxon>
        <taxon>Pseudomonadati</taxon>
        <taxon>Thermodesulfobacteriota</taxon>
        <taxon>Desulfobacteria</taxon>
        <taxon>Desulfobacterales</taxon>
        <taxon>Desulfococcaceae</taxon>
        <taxon>Desulfonema</taxon>
    </lineage>
</organism>
<dbReference type="KEGG" id="dmm:dnm_044410"/>
<sequence>MMRITVNDDIGRRIKSLPNADEFINSVLEKALLEQENTKKKLEDAAKALSDDYKNDSELTVFTVLDGEDFYV</sequence>
<dbReference type="Proteomes" id="UP000663722">
    <property type="component" value="Chromosome"/>
</dbReference>
<keyword evidence="3" id="KW-1185">Reference proteome</keyword>
<accession>A0A975BMS9</accession>
<dbReference type="RefSeq" id="WP_207683183.1">
    <property type="nucleotide sequence ID" value="NZ_CP061800.1"/>
</dbReference>
<reference evidence="2" key="1">
    <citation type="journal article" date="2021" name="Microb. Physiol.">
        <title>Proteogenomic Insights into the Physiology of Marine, Sulfate-Reducing, Filamentous Desulfonema limicola and Desulfonema magnum.</title>
        <authorList>
            <person name="Schnaars V."/>
            <person name="Wohlbrand L."/>
            <person name="Scheve S."/>
            <person name="Hinrichs C."/>
            <person name="Reinhardt R."/>
            <person name="Rabus R."/>
        </authorList>
    </citation>
    <scope>NUCLEOTIDE SEQUENCE</scope>
    <source>
        <strain evidence="2">4be13</strain>
    </source>
</reference>